<feature type="region of interest" description="Disordered" evidence="3">
    <location>
        <begin position="3253"/>
        <end position="3279"/>
    </location>
</feature>
<dbReference type="PANTHER" id="PTHR38340:SF1">
    <property type="entry name" value="S-LAYER PROTEIN"/>
    <property type="match status" value="1"/>
</dbReference>
<dbReference type="Pfam" id="PF00353">
    <property type="entry name" value="HemolysinCabind"/>
    <property type="match status" value="16"/>
</dbReference>
<dbReference type="PRINTS" id="PR00313">
    <property type="entry name" value="CABNDNGRPT"/>
</dbReference>
<evidence type="ECO:0000313" key="5">
    <source>
        <dbReference type="EMBL" id="TDW87430.1"/>
    </source>
</evidence>
<sequence>MRTRQGRRAVAAVTTLVLGTSVLVAPPASAGPLADPAVDGIRAALTGGPGARGLEDLVTDLATVGAFGKQLNGLTLEPGSDAAIGLRNLLQGGLGEVDGYAGAASVGALVDAFNATDSDYATDSGPKRHVKWTAAQLPDDSITRVKLTALVTRTVTTGIRVSSKTKPFDFTSASGLQATLTFTATFVVNYDDTAKSSWLDADPAVTLRVNGVQLVKPAPPNAEGTLPAVDAAIGILGVTLKDTSTYAEDVTIKATIRDPNNDGRLSVGQQNSELGAQGAAAGLTTVALVPGGSLSGVLHIVPRPSSAITGLPGVEVDVTVGPSDPAAGEPAVEYPDHELDPVAAFEMLTPFDLAQGVNQLISTLTKLQHARPTGSTVDVDLPFLHGTVADVVPATEALQQFLIDHVTKPSTPGATGVPDFASVQQFLEKLAGQSNSVYTVAISGAAFSATDPLHPRLEFTIGVQRKPSDQPADPVADLLSGGPDGVTYGPTQLTDSSKDWNALRTKDPAFVDGLTGRQITVGSHTAAIKSVGGADKHAIVLDPAPLGTPVPASWWTGGTPTNGDGKTGYSIAAGNSKAGNVELANVLKDKSHLRDANAVRPQATITSDYNLTLPVVLDLQPAATLDACKPLNTDGKACPYVEKTGADGNGPQRVVTELPVRADRIMLATGGQILTASTKLRTPVDLTAAVGYVPVRIGGTIALCPTTGYDAACAKTGTPGPIQQLTLKGTGTPVPVGQLFDGARDNPDQVLTGLPAATIARAHGDLKLLDVAGTTTYFHDDGTPGVATLDADVASTPATPTVTDAAGDLAKLVPLDVKPDAKDAYANALFGILLADLSALSTQMSTAPAAGGLDTQIPLLGTSFGQLMVDRERGTAAYAIDAGFLELTDATRTFDANRYVGRRVFVGSAQFPVAGVTPDGHTLKLAAPPAAAPATGTEYRIGDELLWAVDALTALQPPDLGALLADLEKRLGNGSDVSFTVDTATKILHLTIDWKRAFHTRAPASLHVTLPGSGAVDLSGNTVGGALDIDASGETVAKLNIPLDEAGLAGPATELTIDPSSTVSARAKVSTPPAQLTGSVGALPVDLGNAGDDTGLQVAGDLALAAKGPAGPLGAWWTGLSATTLNGGTAAQTCTGVSSSEPMSLCARIPLHKHGDAAVLDTMTLRLPQSASSPAEALALTPDFGGGPRLSALPGLDAALAANTISLKPLADGLTKYLDNSKSALDLASAGGKVPLIGKDLQAGKDFLGQLQKSLSDGVNGVGGYTTFAELKTALQNAFAAEPLKSLTKGPVGVTGECSGGPCAGPETASEIQSVTLNANFGSTGKVGDDGCADDGSDVCPTADLPLDLGLPGLALHAKKNDDGSIAKGIQAKVGWKLNLTITLDKTKGVLLETAPKDELQVGAAIKLPAELDAQLAFLQVKLTNNKPGASQLAALFSIDLQGGPGGHLPLASLLGSNPASLFHPSLKAKLDLDIGVDTGLAGDTTRLLPGLTATFKFAAAWNGSAPDQIGISTLEFDDVTVDPGAFLSSTIKPIVDDIVSTLKPVQPILDTITAPIPVLSDLSHLAGGGDVTILTLAQAFGSGYQSVKTVTDIITTVKRLSDALQSLSSAGGIKLGSFKLLGDKVQNTATSPASADGLIGEVKDKDGAVIGNGKPASIIGDLNKSLDPDKAQLSDKDSGPGITFPALKDPRQLFSLIAGGDATLAQFDSSTLSVNFSMSESFGPVYAPPPVLVVISGSASVSLHVVAGFDTYGIRQAVETGKPVQILNSLFFVTVDEKGAPIPVITFRGELAAGAEVSAVIIKAGVVGGIALTVNFTWNDPNNDGKFRFSEFLATALKNPICLFNVGGELSLFLKVFITIGFSPFSVSFDFTLVNIKLLDFSISPNCTPPPPRLGGTKDGVLYLFAGKLGTGTARGDDLWNAGNADETWVVRQAGTTMTVQALGITQTFGGITTVVLDGRKYGGQLKVLLQGKDANTDFTAKAIVYGGSNADVIRTGSGPAFVDGGGGDDTITTGDRPKLGNAAVPGVVVAGNGGADRITVGNDIDVVAGDGHLSAAKTSLALASPATGKGQVDPVPFADVVDVAAVQSAKLAEKVTPSESEAGNDTVVLGLGKSEAYGGAGDDNLAVAADSPLLGTPGQDPKGLSSAGVLMVGGAGADSVSGGSGNDTIYTGDVPSAHDQDNAGAGDKYDPNDPLNKKEATEDPHVRHTDVNHVDTGKGTDWVWGSNSTDFVIGHSATGTVDHLFGLGGNDVLVGADGADEIYGGRGDDYVIAQPSSVDTGNTVTDQLGAGAYRVTPLPDPNPASKKTLVGGGGRDRIYGGDGESTIYGDHSTIPGTATPDTCASPGPDPSDPPAEHPRDAGNETDPANYDDADLILGGNGVDTVQAGGGNDWAFTAGSGDLVCAEGGDDHAYGGSGPDTVLGGSGNDVLQGDSEDDHLYGNLGNDTAYGNGGADHVQGNAGADTLFGGEDNDVLIGGTTTAGRNDAAATPAGESAARGDIIRGDIGTDKIIGDNGDPSATSGPVFDLGSSDASRGGPDTVYGGTDDDTLFGGLDDDQVFGGTGNDDAEGNPGADHVYGEAGADDLIGGSHQTPGDPAAKHAAGYPDTGDAISGGGNDDVIAGDNASITDTVGPDSGDPVTRGRGLSFGRHVVLFDLGYSPAAANSGADAVDGGAENDVVYGQDGGDTIHGAAGNDYAEGDQAADFVYGDAGQDDLAGGSSYVESGSGQATAGQLDSGDTISGGDDADVVLGDNGLLTRDAGIAKSPITQGRANTDAAGQMAERSIQPYDLGDSPVANTSGGDDVTGDGGCDAILGQGGNDRLKGNDDADYSEGGPGRDWVEGNAGSDDLIGGSSTIFGADTANTTQGQPDVSDAVFGGLGDDVITGDNAVTTRVGTPSPYLLRVGSDGRFEAQRSLRLLDLSWSNGFLGAPTRAVAGGDQLSGGGGVDVAFGQDGDDAISGGAGDDYAEGNGGHDTEYGDRTLAEAGIAIPGAVPAWPGSASGPAALGDLGAPHGQDDLIGGSSLATFRDTGDDVHGDGAADFVLGDNGTAVRDVVDQTGKPVALGDDLATVSLPLTNRIYTGRYNPSQIPADAAYVRHGVGGASTRFCTTAQATCEAAGASGNDQLWGGIGEDTMYGQDGDDLMYGDTGSTAGAGDGGTLSAGARNDDDMYGELGNDRLWGESGEDAMLGDRGGVVDTFQNGSNHFVVDQNQVPQIHYEGFLAGSVTRKVDLQHDVNGDVFAASGTATAMPHRGDLEGGDDRLRGGDDHDSVHGGFGDDLANGDSGGDIVFGDDGADLLWGGKGCDASVDAATPDCRTSGVFDPNARGTNDRMVDYLLGGKGATSGPSVTPDTGALGSDIIDWHPRGTYGVPGSTTCTANPWPQTFGNGKNAVTVDPCSWFEMTNLTDAGVADNQHHQGIDWMYGGWDRDVLQGDVADNGPNLGDRMLDWTGAYNLYTHCNAAYGGYNDVRQWSPSMQDFLQRWAGSLGAGQITTDVTTAGTSAYDELALVYQADLQVHGSGPAFPSTPGHFDDPNACAP</sequence>
<feature type="region of interest" description="Disordered" evidence="3">
    <location>
        <begin position="2789"/>
        <end position="2848"/>
    </location>
</feature>
<feature type="region of interest" description="Disordered" evidence="3">
    <location>
        <begin position="2160"/>
        <end position="2215"/>
    </location>
</feature>
<feature type="region of interest" description="Disordered" evidence="3">
    <location>
        <begin position="3151"/>
        <end position="3172"/>
    </location>
</feature>
<feature type="chain" id="PRO_5047035908" evidence="4">
    <location>
        <begin position="31"/>
        <end position="3544"/>
    </location>
</feature>
<evidence type="ECO:0000256" key="1">
    <source>
        <dbReference type="ARBA" id="ARBA00004613"/>
    </source>
</evidence>
<feature type="signal peptide" evidence="4">
    <location>
        <begin position="1"/>
        <end position="30"/>
    </location>
</feature>
<comment type="caution">
    <text evidence="5">The sequence shown here is derived from an EMBL/GenBank/DDBJ whole genome shotgun (WGS) entry which is preliminary data.</text>
</comment>
<feature type="compositionally biased region" description="Polar residues" evidence="3">
    <location>
        <begin position="2724"/>
        <end position="2742"/>
    </location>
</feature>
<evidence type="ECO:0000256" key="2">
    <source>
        <dbReference type="ARBA" id="ARBA00022525"/>
    </source>
</evidence>
<dbReference type="RefSeq" id="WP_134131302.1">
    <property type="nucleotide sequence ID" value="NZ_SODU01000003.1"/>
</dbReference>
<feature type="region of interest" description="Disordered" evidence="3">
    <location>
        <begin position="2295"/>
        <end position="2375"/>
    </location>
</feature>
<feature type="region of interest" description="Disordered" evidence="3">
    <location>
        <begin position="2719"/>
        <end position="2748"/>
    </location>
</feature>
<evidence type="ECO:0000256" key="4">
    <source>
        <dbReference type="SAM" id="SignalP"/>
    </source>
</evidence>
<proteinExistence type="predicted"/>
<dbReference type="InterPro" id="IPR050557">
    <property type="entry name" value="RTX_toxin/Mannuronan_C5-epim"/>
</dbReference>
<dbReference type="PANTHER" id="PTHR38340">
    <property type="entry name" value="S-LAYER PROTEIN"/>
    <property type="match status" value="1"/>
</dbReference>
<gene>
    <name evidence="5" type="ORF">EV137_5508</name>
</gene>
<organism evidence="5 6">
    <name type="scientific">Kribbella pratensis</name>
    <dbReference type="NCBI Taxonomy" id="2512112"/>
    <lineage>
        <taxon>Bacteria</taxon>
        <taxon>Bacillati</taxon>
        <taxon>Actinomycetota</taxon>
        <taxon>Actinomycetes</taxon>
        <taxon>Propionibacteriales</taxon>
        <taxon>Kribbellaceae</taxon>
        <taxon>Kribbella</taxon>
    </lineage>
</organism>
<comment type="subcellular location">
    <subcellularLocation>
        <location evidence="1">Secreted</location>
    </subcellularLocation>
</comment>
<feature type="compositionally biased region" description="Basic and acidic residues" evidence="3">
    <location>
        <begin position="2178"/>
        <end position="2215"/>
    </location>
</feature>
<dbReference type="Gene3D" id="2.150.10.10">
    <property type="entry name" value="Serralysin-like metalloprotease, C-terminal"/>
    <property type="match status" value="2"/>
</dbReference>
<feature type="compositionally biased region" description="Basic and acidic residues" evidence="3">
    <location>
        <begin position="3256"/>
        <end position="3276"/>
    </location>
</feature>
<dbReference type="InterPro" id="IPR001343">
    <property type="entry name" value="Hemolysn_Ca-bd"/>
</dbReference>
<dbReference type="InterPro" id="IPR018511">
    <property type="entry name" value="Hemolysin-typ_Ca-bd_CS"/>
</dbReference>
<feature type="region of interest" description="Disordered" evidence="3">
    <location>
        <begin position="2510"/>
        <end position="2550"/>
    </location>
</feature>
<feature type="region of interest" description="Disordered" evidence="3">
    <location>
        <begin position="2589"/>
        <end position="2641"/>
    </location>
</feature>
<keyword evidence="2" id="KW-0964">Secreted</keyword>
<dbReference type="PROSITE" id="PS00330">
    <property type="entry name" value="HEMOLYSIN_CALCIUM"/>
    <property type="match status" value="1"/>
</dbReference>
<dbReference type="EMBL" id="SODU01000003">
    <property type="protein sequence ID" value="TDW87430.1"/>
    <property type="molecule type" value="Genomic_DNA"/>
</dbReference>
<dbReference type="Proteomes" id="UP000295060">
    <property type="component" value="Unassembled WGS sequence"/>
</dbReference>
<reference evidence="5 6" key="1">
    <citation type="submission" date="2019-03" db="EMBL/GenBank/DDBJ databases">
        <title>Genomic Encyclopedia of Type Strains, Phase III (KMG-III): the genomes of soil and plant-associated and newly described type strains.</title>
        <authorList>
            <person name="Whitman W."/>
        </authorList>
    </citation>
    <scope>NUCLEOTIDE SEQUENCE [LARGE SCALE GENOMIC DNA]</scope>
    <source>
        <strain evidence="5 6">VKMAc-2574</strain>
    </source>
</reference>
<name>A0ABY2FAH6_9ACTN</name>
<dbReference type="InterPro" id="IPR011049">
    <property type="entry name" value="Serralysin-like_metalloprot_C"/>
</dbReference>
<evidence type="ECO:0000313" key="6">
    <source>
        <dbReference type="Proteomes" id="UP000295060"/>
    </source>
</evidence>
<keyword evidence="6" id="KW-1185">Reference proteome</keyword>
<accession>A0ABY2FAH6</accession>
<keyword evidence="4" id="KW-0732">Signal</keyword>
<evidence type="ECO:0000256" key="3">
    <source>
        <dbReference type="SAM" id="MobiDB-lite"/>
    </source>
</evidence>
<dbReference type="SUPFAM" id="SSF51120">
    <property type="entry name" value="beta-Roll"/>
    <property type="match status" value="7"/>
</dbReference>
<protein>
    <submittedName>
        <fullName evidence="5">Ca2+-binding RTX toxin-like protein</fullName>
    </submittedName>
</protein>